<feature type="transmembrane region" description="Helical" evidence="1">
    <location>
        <begin position="300"/>
        <end position="320"/>
    </location>
</feature>
<keyword evidence="1" id="KW-0472">Membrane</keyword>
<accession>A0A2V5I4F2</accession>
<keyword evidence="1" id="KW-0812">Transmembrane</keyword>
<name>A0A2V5I4F2_ASPV1</name>
<sequence length="507" mass="56951">MPTSSVETWLRGLAFSLCATLAEAKYPFSSSSPKATLTNDTSVSFDPLGVAAVLGNPRAGASAARLYVQYDQAVFHWPHMTMIGGTLPAMQMLVEHLTSALPSVHPAVRLCANETTMIPIRSNVSNQVFRELPLTLSNLWLHDYINFKPSNDNPGNDFMVIRINAIDEDAKKQKGRMEEDPGLGWWMAGRLTLYLLILINGAMILAAMLIGILAADIWAFTLFFLYGSHWIASALITFVPMVKFQDPGEKIEKNENTRYAAYQRPEGGTVIFKGRQDTLERWARSTWEYKPKPWKTVLHWTWMITGALAAFASVACMVNMHGYLQLAFLAVLVYATLAEIIATKIARRLQIKAKGSVPSEATQKNKTRSQGIISATIAIHKDCRLEGFDWIQMGLLPNMPAFRQMQVTLARINKRQNEEENQEQKRPTPYSPDEIKALRKEMDAYRDQYVEDAVNDAEEDKRDATEHLAERLSGEMETAVDVWIETLPQGKETVPVSSFSGLKSIRF</sequence>
<keyword evidence="1" id="KW-1133">Transmembrane helix</keyword>
<evidence type="ECO:0000313" key="4">
    <source>
        <dbReference type="Proteomes" id="UP000249829"/>
    </source>
</evidence>
<evidence type="ECO:0000256" key="2">
    <source>
        <dbReference type="SAM" id="SignalP"/>
    </source>
</evidence>
<protein>
    <submittedName>
        <fullName evidence="3">Uncharacterized protein</fullName>
    </submittedName>
</protein>
<dbReference type="OMA" id="RSTWEYD"/>
<gene>
    <name evidence="3" type="ORF">BO99DRAFT_334153</name>
</gene>
<dbReference type="Proteomes" id="UP000249829">
    <property type="component" value="Unassembled WGS sequence"/>
</dbReference>
<reference evidence="3 4" key="1">
    <citation type="submission" date="2018-02" db="EMBL/GenBank/DDBJ databases">
        <title>The genomes of Aspergillus section Nigri reveals drivers in fungal speciation.</title>
        <authorList>
            <consortium name="DOE Joint Genome Institute"/>
            <person name="Vesth T.C."/>
            <person name="Nybo J."/>
            <person name="Theobald S."/>
            <person name="Brandl J."/>
            <person name="Frisvad J.C."/>
            <person name="Nielsen K.F."/>
            <person name="Lyhne E.K."/>
            <person name="Kogle M.E."/>
            <person name="Kuo A."/>
            <person name="Riley R."/>
            <person name="Clum A."/>
            <person name="Nolan M."/>
            <person name="Lipzen A."/>
            <person name="Salamov A."/>
            <person name="Henrissat B."/>
            <person name="Wiebenga A."/>
            <person name="De vries R.P."/>
            <person name="Grigoriev I.V."/>
            <person name="Mortensen U.H."/>
            <person name="Andersen M.R."/>
            <person name="Baker S.E."/>
        </authorList>
    </citation>
    <scope>NUCLEOTIDE SEQUENCE [LARGE SCALE GENOMIC DNA]</scope>
    <source>
        <strain evidence="3 4">CBS 115571</strain>
    </source>
</reference>
<keyword evidence="2" id="KW-0732">Signal</keyword>
<feature type="transmembrane region" description="Helical" evidence="1">
    <location>
        <begin position="220"/>
        <end position="242"/>
    </location>
</feature>
<dbReference type="EMBL" id="KZ825139">
    <property type="protein sequence ID" value="PYI18977.1"/>
    <property type="molecule type" value="Genomic_DNA"/>
</dbReference>
<organism evidence="3 4">
    <name type="scientific">Aspergillus violaceofuscus (strain CBS 115571)</name>
    <dbReference type="NCBI Taxonomy" id="1450538"/>
    <lineage>
        <taxon>Eukaryota</taxon>
        <taxon>Fungi</taxon>
        <taxon>Dikarya</taxon>
        <taxon>Ascomycota</taxon>
        <taxon>Pezizomycotina</taxon>
        <taxon>Eurotiomycetes</taxon>
        <taxon>Eurotiomycetidae</taxon>
        <taxon>Eurotiales</taxon>
        <taxon>Aspergillaceae</taxon>
        <taxon>Aspergillus</taxon>
    </lineage>
</organism>
<dbReference type="AlphaFoldDB" id="A0A2V5I4F2"/>
<feature type="transmembrane region" description="Helical" evidence="1">
    <location>
        <begin position="326"/>
        <end position="346"/>
    </location>
</feature>
<evidence type="ECO:0000313" key="3">
    <source>
        <dbReference type="EMBL" id="PYI18977.1"/>
    </source>
</evidence>
<proteinExistence type="predicted"/>
<evidence type="ECO:0000256" key="1">
    <source>
        <dbReference type="SAM" id="Phobius"/>
    </source>
</evidence>
<feature type="transmembrane region" description="Helical" evidence="1">
    <location>
        <begin position="193"/>
        <end position="214"/>
    </location>
</feature>
<feature type="signal peptide" evidence="2">
    <location>
        <begin position="1"/>
        <end position="24"/>
    </location>
</feature>
<dbReference type="STRING" id="1450538.A0A2V5I4F2"/>
<keyword evidence="4" id="KW-1185">Reference proteome</keyword>
<feature type="chain" id="PRO_5016031754" evidence="2">
    <location>
        <begin position="25"/>
        <end position="507"/>
    </location>
</feature>